<evidence type="ECO:0000313" key="5">
    <source>
        <dbReference type="EMBL" id="CAB4221922.1"/>
    </source>
</evidence>
<evidence type="ECO:0000313" key="2">
    <source>
        <dbReference type="EMBL" id="CAB4168958.1"/>
    </source>
</evidence>
<accession>A0A6J5QEK2</accession>
<evidence type="ECO:0000313" key="3">
    <source>
        <dbReference type="EMBL" id="CAB4180796.1"/>
    </source>
</evidence>
<gene>
    <name evidence="3" type="ORF">UFOVP1053_56</name>
    <name evidence="4" type="ORF">UFOVP1297_18</name>
    <name evidence="5" type="ORF">UFOVP1647_58</name>
    <name evidence="1" type="ORF">UFOVP472_56</name>
    <name evidence="2" type="ORF">UFOVP891_12</name>
</gene>
<evidence type="ECO:0000313" key="1">
    <source>
        <dbReference type="EMBL" id="CAB4145120.1"/>
    </source>
</evidence>
<dbReference type="EMBL" id="LR797507">
    <property type="protein sequence ID" value="CAB4221922.1"/>
    <property type="molecule type" value="Genomic_DNA"/>
</dbReference>
<reference evidence="3" key="1">
    <citation type="submission" date="2020-05" db="EMBL/GenBank/DDBJ databases">
        <authorList>
            <person name="Chiriac C."/>
            <person name="Salcher M."/>
            <person name="Ghai R."/>
            <person name="Kavagutti S V."/>
        </authorList>
    </citation>
    <scope>NUCLEOTIDE SEQUENCE</scope>
</reference>
<dbReference type="EMBL" id="LR797004">
    <property type="protein sequence ID" value="CAB4180796.1"/>
    <property type="molecule type" value="Genomic_DNA"/>
</dbReference>
<name>A0A6J5QEK2_9CAUD</name>
<protein>
    <submittedName>
        <fullName evidence="3">Uncharacterized protein</fullName>
    </submittedName>
</protein>
<sequence length="54" mass="6167">MNSPDYRMQQESEQYQQELLFILKKIARGTATESDAQVLAGYLGLSKQFKGELL</sequence>
<dbReference type="EMBL" id="LR797237">
    <property type="protein sequence ID" value="CAB4195517.1"/>
    <property type="molecule type" value="Genomic_DNA"/>
</dbReference>
<dbReference type="EMBL" id="LR796442">
    <property type="protein sequence ID" value="CAB4145120.1"/>
    <property type="molecule type" value="Genomic_DNA"/>
</dbReference>
<organism evidence="3">
    <name type="scientific">uncultured Caudovirales phage</name>
    <dbReference type="NCBI Taxonomy" id="2100421"/>
    <lineage>
        <taxon>Viruses</taxon>
        <taxon>Duplodnaviria</taxon>
        <taxon>Heunggongvirae</taxon>
        <taxon>Uroviricota</taxon>
        <taxon>Caudoviricetes</taxon>
        <taxon>Peduoviridae</taxon>
        <taxon>Maltschvirus</taxon>
        <taxon>Maltschvirus maltsch</taxon>
    </lineage>
</organism>
<proteinExistence type="predicted"/>
<evidence type="ECO:0000313" key="4">
    <source>
        <dbReference type="EMBL" id="CAB4195517.1"/>
    </source>
</evidence>
<dbReference type="EMBL" id="LR796839">
    <property type="protein sequence ID" value="CAB4168958.1"/>
    <property type="molecule type" value="Genomic_DNA"/>
</dbReference>